<feature type="domain" description="Carrier" evidence="6">
    <location>
        <begin position="520"/>
        <end position="595"/>
    </location>
</feature>
<evidence type="ECO:0000313" key="8">
    <source>
        <dbReference type="Proteomes" id="UP000214688"/>
    </source>
</evidence>
<evidence type="ECO:0000256" key="3">
    <source>
        <dbReference type="ARBA" id="ARBA00022450"/>
    </source>
</evidence>
<dbReference type="Pfam" id="PF00501">
    <property type="entry name" value="AMP-binding"/>
    <property type="match status" value="2"/>
</dbReference>
<dbReference type="CDD" id="cd19531">
    <property type="entry name" value="LCL_NRPS-like"/>
    <property type="match status" value="1"/>
</dbReference>
<dbReference type="InterPro" id="IPR020806">
    <property type="entry name" value="PKS_PP-bd"/>
</dbReference>
<keyword evidence="4" id="KW-0597">Phosphoprotein</keyword>
<evidence type="ECO:0000256" key="2">
    <source>
        <dbReference type="ARBA" id="ARBA00006432"/>
    </source>
</evidence>
<dbReference type="InterPro" id="IPR010071">
    <property type="entry name" value="AA_adenyl_dom"/>
</dbReference>
<dbReference type="KEGG" id="tab:CIG75_02590"/>
<dbReference type="FunFam" id="3.30.300.30:FF:000010">
    <property type="entry name" value="Enterobactin synthetase component F"/>
    <property type="match status" value="1"/>
</dbReference>
<dbReference type="Gene3D" id="3.30.559.30">
    <property type="entry name" value="Nonribosomal peptide synthetase, condensation domain"/>
    <property type="match status" value="1"/>
</dbReference>
<dbReference type="PANTHER" id="PTHR45527">
    <property type="entry name" value="NONRIBOSOMAL PEPTIDE SYNTHETASE"/>
    <property type="match status" value="1"/>
</dbReference>
<dbReference type="SUPFAM" id="SSF47336">
    <property type="entry name" value="ACP-like"/>
    <property type="match status" value="2"/>
</dbReference>
<dbReference type="GO" id="GO:0031177">
    <property type="term" value="F:phosphopantetheine binding"/>
    <property type="evidence" value="ECO:0007669"/>
    <property type="project" value="InterPro"/>
</dbReference>
<name>A0A223CXQ2_9BACL</name>
<dbReference type="Gene3D" id="3.30.300.30">
    <property type="match status" value="2"/>
</dbReference>
<dbReference type="CDD" id="cd05930">
    <property type="entry name" value="A_NRPS"/>
    <property type="match status" value="1"/>
</dbReference>
<dbReference type="GO" id="GO:0043041">
    <property type="term" value="P:amino acid activation for nonribosomal peptide biosynthetic process"/>
    <property type="evidence" value="ECO:0007669"/>
    <property type="project" value="TreeGrafter"/>
</dbReference>
<dbReference type="Gene3D" id="1.10.1200.10">
    <property type="entry name" value="ACP-like"/>
    <property type="match status" value="2"/>
</dbReference>
<dbReference type="InterPro" id="IPR025110">
    <property type="entry name" value="AMP-bd_C"/>
</dbReference>
<dbReference type="Gene3D" id="3.40.50.980">
    <property type="match status" value="4"/>
</dbReference>
<reference evidence="7 8" key="1">
    <citation type="journal article" date="2015" name="Int. J. Syst. Evol. Microbiol.">
        <title>Tumebacillus algifaecis sp. nov., isolated from decomposing algal scum.</title>
        <authorList>
            <person name="Wu Y.F."/>
            <person name="Zhang B."/>
            <person name="Xing P."/>
            <person name="Wu Q.L."/>
            <person name="Liu S.J."/>
        </authorList>
    </citation>
    <scope>NUCLEOTIDE SEQUENCE [LARGE SCALE GENOMIC DNA]</scope>
    <source>
        <strain evidence="7 8">THMBR28</strain>
    </source>
</reference>
<dbReference type="Pfam" id="PF13193">
    <property type="entry name" value="AMP-binding_C"/>
    <property type="match status" value="2"/>
</dbReference>
<comment type="similarity">
    <text evidence="2">Belongs to the ATP-dependent AMP-binding enzyme family.</text>
</comment>
<dbReference type="InterPro" id="IPR009081">
    <property type="entry name" value="PP-bd_ACP"/>
</dbReference>
<accession>A0A223CXQ2</accession>
<dbReference type="Pfam" id="PF00668">
    <property type="entry name" value="Condensation"/>
    <property type="match status" value="1"/>
</dbReference>
<dbReference type="OrthoDB" id="9765680at2"/>
<dbReference type="InterPro" id="IPR006162">
    <property type="entry name" value="Ppantetheine_attach_site"/>
</dbReference>
<dbReference type="FunFam" id="3.40.50.980:FF:000001">
    <property type="entry name" value="Non-ribosomal peptide synthetase"/>
    <property type="match status" value="2"/>
</dbReference>
<dbReference type="GO" id="GO:0044550">
    <property type="term" value="P:secondary metabolite biosynthetic process"/>
    <property type="evidence" value="ECO:0007669"/>
    <property type="project" value="TreeGrafter"/>
</dbReference>
<gene>
    <name evidence="7" type="ORF">CIG75_02590</name>
</gene>
<dbReference type="PROSITE" id="PS00455">
    <property type="entry name" value="AMP_BINDING"/>
    <property type="match status" value="2"/>
</dbReference>
<dbReference type="PROSITE" id="PS00012">
    <property type="entry name" value="PHOSPHOPANTETHEINE"/>
    <property type="match status" value="2"/>
</dbReference>
<dbReference type="InterPro" id="IPR020845">
    <property type="entry name" value="AMP-binding_CS"/>
</dbReference>
<evidence type="ECO:0000256" key="5">
    <source>
        <dbReference type="ARBA" id="ARBA00023194"/>
    </source>
</evidence>
<dbReference type="PANTHER" id="PTHR45527:SF1">
    <property type="entry name" value="FATTY ACID SYNTHASE"/>
    <property type="match status" value="1"/>
</dbReference>
<organism evidence="7 8">
    <name type="scientific">Tumebacillus algifaecis</name>
    <dbReference type="NCBI Taxonomy" id="1214604"/>
    <lineage>
        <taxon>Bacteria</taxon>
        <taxon>Bacillati</taxon>
        <taxon>Bacillota</taxon>
        <taxon>Bacilli</taxon>
        <taxon>Bacillales</taxon>
        <taxon>Alicyclobacillaceae</taxon>
        <taxon>Tumebacillus</taxon>
    </lineage>
</organism>
<dbReference type="NCBIfam" id="NF003417">
    <property type="entry name" value="PRK04813.1"/>
    <property type="match status" value="2"/>
</dbReference>
<dbReference type="FunFam" id="1.10.1200.10:FF:000005">
    <property type="entry name" value="Nonribosomal peptide synthetase 1"/>
    <property type="match status" value="1"/>
</dbReference>
<dbReference type="InterPro" id="IPR045851">
    <property type="entry name" value="AMP-bd_C_sf"/>
</dbReference>
<feature type="domain" description="Carrier" evidence="6">
    <location>
        <begin position="1584"/>
        <end position="1659"/>
    </location>
</feature>
<dbReference type="RefSeq" id="WP_094235237.1">
    <property type="nucleotide sequence ID" value="NZ_CP022657.1"/>
</dbReference>
<evidence type="ECO:0000256" key="1">
    <source>
        <dbReference type="ARBA" id="ARBA00001957"/>
    </source>
</evidence>
<dbReference type="GO" id="GO:0005737">
    <property type="term" value="C:cytoplasm"/>
    <property type="evidence" value="ECO:0007669"/>
    <property type="project" value="TreeGrafter"/>
</dbReference>
<dbReference type="SUPFAM" id="SSF56801">
    <property type="entry name" value="Acetyl-CoA synthetase-like"/>
    <property type="match status" value="2"/>
</dbReference>
<dbReference type="InterPro" id="IPR036736">
    <property type="entry name" value="ACP-like_sf"/>
</dbReference>
<dbReference type="GO" id="GO:0017000">
    <property type="term" value="P:antibiotic biosynthetic process"/>
    <property type="evidence" value="ECO:0007669"/>
    <property type="project" value="UniProtKB-KW"/>
</dbReference>
<keyword evidence="8" id="KW-1185">Reference proteome</keyword>
<proteinExistence type="inferred from homology"/>
<dbReference type="GO" id="GO:0003824">
    <property type="term" value="F:catalytic activity"/>
    <property type="evidence" value="ECO:0007669"/>
    <property type="project" value="InterPro"/>
</dbReference>
<dbReference type="EMBL" id="CP022657">
    <property type="protein sequence ID" value="ASS73977.1"/>
    <property type="molecule type" value="Genomic_DNA"/>
</dbReference>
<dbReference type="Gene3D" id="3.30.559.10">
    <property type="entry name" value="Chloramphenicol acetyltransferase-like domain"/>
    <property type="match status" value="1"/>
</dbReference>
<dbReference type="InterPro" id="IPR023213">
    <property type="entry name" value="CAT-like_dom_sf"/>
</dbReference>
<protein>
    <recommendedName>
        <fullName evidence="6">Carrier domain-containing protein</fullName>
    </recommendedName>
</protein>
<dbReference type="Pfam" id="PF00550">
    <property type="entry name" value="PP-binding"/>
    <property type="match status" value="2"/>
</dbReference>
<dbReference type="CDD" id="cd12117">
    <property type="entry name" value="A_NRPS_Srf_like"/>
    <property type="match status" value="1"/>
</dbReference>
<dbReference type="SMART" id="SM00823">
    <property type="entry name" value="PKS_PP"/>
    <property type="match status" value="2"/>
</dbReference>
<keyword evidence="5" id="KW-0045">Antibiotic biosynthesis</keyword>
<keyword evidence="3" id="KW-0596">Phosphopantetheine</keyword>
<dbReference type="SUPFAM" id="SSF52777">
    <property type="entry name" value="CoA-dependent acyltransferases"/>
    <property type="match status" value="2"/>
</dbReference>
<evidence type="ECO:0000256" key="4">
    <source>
        <dbReference type="ARBA" id="ARBA00022553"/>
    </source>
</evidence>
<dbReference type="PROSITE" id="PS50075">
    <property type="entry name" value="CARRIER"/>
    <property type="match status" value="2"/>
</dbReference>
<dbReference type="Proteomes" id="UP000214688">
    <property type="component" value="Chromosome"/>
</dbReference>
<sequence>MSYSTSSSMEVKKRVHQLFEEQVEQSLLSTALVLGDHALSYVQLNEKANQLARYLRDRGVGRGDFVGIGMERSFDMYIAVLAILKAGGVCVPFDSDYPKERLEYMLEDVGVSLLVTQTSLAKCFPLPENNIFCLDSNWSIVEKELTDNLNIEGTPEDLAYIYYTSGSTGRPKGVMVPHQGIVRLVKYTNYHGFHRDEVFLQYSSISFDAATFEIWGSLLNGSLLVIYPSPTIDIFEFGEILIRLQVTTLWMTAGFFPLVVDNQLDSLRSLQTIFVGGDVVSAIHVKKVLQYLPGIRVVNAYGPTENTTFSTFFEMTDVSQIEENIPIGRSINHSEAFVFDESGVPVVMGDPGELYVGGAGLARGYLNLPELSREKFIPHPLQTNTDAKLYRTGDLVSQRPDGNLEFLGRIDQQVKIRGFRIELSEIEAQIRNCANVLNTVVTVVTKSPSDKRIGAYFIAEPGTVVTAKDVRQDLQSRLPSYMMPTYFQQLEEFPLTSNGKIDKNRLPQFDASDRKRSLIEPRTETEMRLSALWNEVLDTPVSSLEDDFLEAGGNSLLAIKLLTRISAEFGIRLNISVIFELLKLGDLSKRIERELKNNCAENVPVIPDVDLEYRRLSLAQEQLWMLDQLVAERSAYNIVSAYRMKGVLDTAVLHRSFLMMIERHEILRTVFTQNDGDVQYQRVESFEVPLTIIELQKFNSDEREDLFQEKLSELMATQFNLEEGPLLNLTLFQMTAEEFVFVLVAHHIILDGWSLGILYNEISQFYRAEKRGSCQPIPAIQYRYADYAKWQRENSESSKVRGDLEYWKQQLSGIPDLLPLPTDYQRPVVESNKGGTYYFRVSHDLHAKLNSHAKARGMTLFMVMLAAYKTLLFRYTGQTDITVGTHAAGRETDAFDSLIGYFVNTLVLRTDFSEDLSFEELLKLVKRVTLEAFSHQSLRFEQLVKELKPERSLGWNPLFQAAFVLQNVDIHNWNLPNVEVTPFEAKQEFSKFDLSLFMEETQQGLTGKLVYRLDLFKATTIKRMMDHYLKLLQVMVEEPDRRVSTAQLVSANEMQTIVAESHGECMELSHSFLFTEMFEQVAATYSNRIALIYEDKQYTYQELNRISNQVAHFLQKVGVGPGKLVGIYLNRSEKLLIAMLGILKAGGAYVPFDTKLPKERMEFMIQDTGLVALITEEDSQSAGTSSTVIVNLEQKWEQIICEPDWNLPCANHAEDPIYLIYTSGTTGKPKGVVIEHRNLLNYLHGIIRVMKVEPGMSFATVSSLAADLGNTMIFPALSTGGTLHIISSERVMDAEALAEYFGRHSIDFLKIVPSHFQALSSSDMKQVLPQKCLVFGGESLRTRLLNKIHQVSPELVVMNHYGPTETTVGVLAYRVPKHTGGEHDAIVPLGRPLANSIAYILDAKLQPVPQGVPGELYIGGAGVSKGYLGNPELTNERFIPDPYSDKPNSYLYKSGDLVCRTENGLISFIGRLDHQVKIRGYRIEPGDIESALLSYPSVQEAVVIAHSVSGEQARLIAYVVLVELTNATPAEVRCFLNQKIPDYMIPTEIVFLSEMPLNANGKINRGALPLPELSRVISEELESESGTPLEIELTSIWREVLGVNTINRYDNFFDLGGHSLLATQVLSRIRKSLGINITLRDLFQAPTIYQLSQVVESCETEISMSLSNPQELIVESLSEMDLDDLSDEDVEKLLINLLDGE</sequence>
<dbReference type="Gene3D" id="2.30.38.10">
    <property type="entry name" value="Luciferase, Domain 3"/>
    <property type="match status" value="2"/>
</dbReference>
<comment type="cofactor">
    <cofactor evidence="1">
        <name>pantetheine 4'-phosphate</name>
        <dbReference type="ChEBI" id="CHEBI:47942"/>
    </cofactor>
</comment>
<dbReference type="InterPro" id="IPR000873">
    <property type="entry name" value="AMP-dep_synth/lig_dom"/>
</dbReference>
<evidence type="ECO:0000259" key="6">
    <source>
        <dbReference type="PROSITE" id="PS50075"/>
    </source>
</evidence>
<dbReference type="InterPro" id="IPR001242">
    <property type="entry name" value="Condensation_dom"/>
</dbReference>
<dbReference type="NCBIfam" id="TIGR01733">
    <property type="entry name" value="AA-adenyl-dom"/>
    <property type="match status" value="2"/>
</dbReference>
<dbReference type="GO" id="GO:0008610">
    <property type="term" value="P:lipid biosynthetic process"/>
    <property type="evidence" value="ECO:0007669"/>
    <property type="project" value="UniProtKB-ARBA"/>
</dbReference>
<evidence type="ECO:0000313" key="7">
    <source>
        <dbReference type="EMBL" id="ASS73977.1"/>
    </source>
</evidence>